<keyword evidence="8" id="KW-1185">Reference proteome</keyword>
<dbReference type="InterPro" id="IPR013766">
    <property type="entry name" value="Thioredoxin_domain"/>
</dbReference>
<evidence type="ECO:0000313" key="7">
    <source>
        <dbReference type="EMBL" id="QOW01756.1"/>
    </source>
</evidence>
<dbReference type="PROSITE" id="PS51352">
    <property type="entry name" value="THIOREDOXIN_2"/>
    <property type="match status" value="1"/>
</dbReference>
<dbReference type="InterPro" id="IPR036249">
    <property type="entry name" value="Thioredoxin-like_sf"/>
</dbReference>
<gene>
    <name evidence="7" type="ORF">INP59_25730</name>
</gene>
<keyword evidence="2" id="KW-0201">Cytochrome c-type biogenesis</keyword>
<dbReference type="PANTHER" id="PTHR42852">
    <property type="entry name" value="THIOL:DISULFIDE INTERCHANGE PROTEIN DSBE"/>
    <property type="match status" value="1"/>
</dbReference>
<dbReference type="InterPro" id="IPR000866">
    <property type="entry name" value="AhpC/TSA"/>
</dbReference>
<evidence type="ECO:0000256" key="1">
    <source>
        <dbReference type="ARBA" id="ARBA00004196"/>
    </source>
</evidence>
<evidence type="ECO:0000256" key="2">
    <source>
        <dbReference type="ARBA" id="ARBA00022748"/>
    </source>
</evidence>
<evidence type="ECO:0000256" key="5">
    <source>
        <dbReference type="ARBA" id="ARBA00023284"/>
    </source>
</evidence>
<dbReference type="Pfam" id="PF00578">
    <property type="entry name" value="AhpC-TSA"/>
    <property type="match status" value="1"/>
</dbReference>
<keyword evidence="3" id="KW-0812">Transmembrane</keyword>
<geneLocation type="plasmid" evidence="7 8">
    <name>pRh5Ap-243</name>
</geneLocation>
<dbReference type="PANTHER" id="PTHR42852:SF6">
    <property type="entry name" value="THIOL:DISULFIDE INTERCHANGE PROTEIN DSBE"/>
    <property type="match status" value="1"/>
</dbReference>
<dbReference type="EMBL" id="CP063452">
    <property type="protein sequence ID" value="QOW01756.1"/>
    <property type="molecule type" value="Genomic_DNA"/>
</dbReference>
<evidence type="ECO:0000313" key="8">
    <source>
        <dbReference type="Proteomes" id="UP000593818"/>
    </source>
</evidence>
<proteinExistence type="predicted"/>
<keyword evidence="7" id="KW-0614">Plasmid</keyword>
<dbReference type="RefSeq" id="WP_006554183.1">
    <property type="nucleotide sequence ID" value="NZ_CP022915.1"/>
</dbReference>
<evidence type="ECO:0000256" key="6">
    <source>
        <dbReference type="SAM" id="MobiDB-lite"/>
    </source>
</evidence>
<evidence type="ECO:0000256" key="4">
    <source>
        <dbReference type="ARBA" id="ARBA00023157"/>
    </source>
</evidence>
<keyword evidence="3" id="KW-0735">Signal-anchor</keyword>
<dbReference type="AlphaFoldDB" id="A0A419YYR8"/>
<dbReference type="GO" id="GO:0016209">
    <property type="term" value="F:antioxidant activity"/>
    <property type="evidence" value="ECO:0007669"/>
    <property type="project" value="InterPro"/>
</dbReference>
<dbReference type="GO" id="GO:0016491">
    <property type="term" value="F:oxidoreductase activity"/>
    <property type="evidence" value="ECO:0007669"/>
    <property type="project" value="InterPro"/>
</dbReference>
<dbReference type="SUPFAM" id="SSF52833">
    <property type="entry name" value="Thioredoxin-like"/>
    <property type="match status" value="1"/>
</dbReference>
<name>A0A419YYR8_9NOCA</name>
<dbReference type="InterPro" id="IPR017937">
    <property type="entry name" value="Thioredoxin_CS"/>
</dbReference>
<evidence type="ECO:0000256" key="3">
    <source>
        <dbReference type="ARBA" id="ARBA00022968"/>
    </source>
</evidence>
<comment type="subcellular location">
    <subcellularLocation>
        <location evidence="1">Cell envelope</location>
    </subcellularLocation>
</comment>
<organism evidence="7 8">
    <name type="scientific">Rhodococcus pyridinivorans</name>
    <dbReference type="NCBI Taxonomy" id="103816"/>
    <lineage>
        <taxon>Bacteria</taxon>
        <taxon>Bacillati</taxon>
        <taxon>Actinomycetota</taxon>
        <taxon>Actinomycetes</taxon>
        <taxon>Mycobacteriales</taxon>
        <taxon>Nocardiaceae</taxon>
        <taxon>Rhodococcus</taxon>
    </lineage>
</organism>
<sequence>MSTRAAWSITCLFVIVAFVVALWPQREDDTVTPADSGLQPTAVSARPAPARNALPDPGATPPCPTGTGIGAAGPLAEVTVRCLGSDRPVDLGGALAGEPALLNVWASWCGPCREEMPVLDAYAREPGAVRVIGINVQDTAGSAATLMTDLRIGYPSFVDTDDRAQQALAGPPVLPLTFLLQRDGSVDRIAEPAVFTGPDQVRAAVNGLLR</sequence>
<accession>A0A419YYR8</accession>
<dbReference type="Gene3D" id="3.40.30.10">
    <property type="entry name" value="Glutaredoxin"/>
    <property type="match status" value="1"/>
</dbReference>
<reference evidence="7 8" key="1">
    <citation type="submission" date="2020-10" db="EMBL/GenBank/DDBJ databases">
        <title>Whole genome sequence of oil-degrading bacteria Rhodococcus pyridinivorans strain 5Ap.</title>
        <authorList>
            <person name="Akhremchuk A.E."/>
            <person name="Valentovich L.N."/>
            <person name="Charniauskaya M.I."/>
            <person name="Bukliarevich H.A."/>
            <person name="Titok M.A."/>
        </authorList>
    </citation>
    <scope>NUCLEOTIDE SEQUENCE [LARGE SCALE GENOMIC DNA]</scope>
    <source>
        <strain evidence="7 8">5Ap</strain>
        <plasmid evidence="7 8">pRh5Ap-243</plasmid>
    </source>
</reference>
<feature type="region of interest" description="Disordered" evidence="6">
    <location>
        <begin position="30"/>
        <end position="68"/>
    </location>
</feature>
<dbReference type="CDD" id="cd02966">
    <property type="entry name" value="TlpA_like_family"/>
    <property type="match status" value="1"/>
</dbReference>
<dbReference type="GO" id="GO:0030313">
    <property type="term" value="C:cell envelope"/>
    <property type="evidence" value="ECO:0007669"/>
    <property type="project" value="UniProtKB-SubCell"/>
</dbReference>
<keyword evidence="5" id="KW-0676">Redox-active center</keyword>
<keyword evidence="4" id="KW-1015">Disulfide bond</keyword>
<dbReference type="InterPro" id="IPR050553">
    <property type="entry name" value="Thioredoxin_ResA/DsbE_sf"/>
</dbReference>
<dbReference type="Proteomes" id="UP000593818">
    <property type="component" value="Plasmid pRh5Ap-243"/>
</dbReference>
<dbReference type="GO" id="GO:0017004">
    <property type="term" value="P:cytochrome complex assembly"/>
    <property type="evidence" value="ECO:0007669"/>
    <property type="project" value="UniProtKB-KW"/>
</dbReference>
<protein>
    <submittedName>
        <fullName evidence="7">TlpA family protein disulfide reductase</fullName>
    </submittedName>
</protein>
<dbReference type="PROSITE" id="PS00194">
    <property type="entry name" value="THIOREDOXIN_1"/>
    <property type="match status" value="1"/>
</dbReference>